<evidence type="ECO:0000313" key="2">
    <source>
        <dbReference type="EMBL" id="KAK6540006.1"/>
    </source>
</evidence>
<reference evidence="2 3" key="1">
    <citation type="submission" date="2019-10" db="EMBL/GenBank/DDBJ databases">
        <authorList>
            <person name="Palmer J.M."/>
        </authorList>
    </citation>
    <scope>NUCLEOTIDE SEQUENCE [LARGE SCALE GENOMIC DNA]</scope>
    <source>
        <strain evidence="2 3">TWF694</strain>
    </source>
</reference>
<evidence type="ECO:0000256" key="1">
    <source>
        <dbReference type="SAM" id="MobiDB-lite"/>
    </source>
</evidence>
<proteinExistence type="predicted"/>
<protein>
    <submittedName>
        <fullName evidence="2">Uncharacterized protein</fullName>
    </submittedName>
</protein>
<dbReference type="Gene3D" id="2.130.10.10">
    <property type="entry name" value="YVTN repeat-like/Quinoprotein amine dehydrogenase"/>
    <property type="match status" value="1"/>
</dbReference>
<feature type="compositionally biased region" description="Low complexity" evidence="1">
    <location>
        <begin position="18"/>
        <end position="31"/>
    </location>
</feature>
<gene>
    <name evidence="2" type="ORF">TWF694_008839</name>
</gene>
<name>A0AAV9XEL1_9PEZI</name>
<dbReference type="InterPro" id="IPR036322">
    <property type="entry name" value="WD40_repeat_dom_sf"/>
</dbReference>
<feature type="region of interest" description="Disordered" evidence="1">
    <location>
        <begin position="263"/>
        <end position="292"/>
    </location>
</feature>
<dbReference type="EMBL" id="JAVHJO010000005">
    <property type="protein sequence ID" value="KAK6540006.1"/>
    <property type="molecule type" value="Genomic_DNA"/>
</dbReference>
<feature type="region of interest" description="Disordered" evidence="1">
    <location>
        <begin position="1"/>
        <end position="46"/>
    </location>
</feature>
<dbReference type="SUPFAM" id="SSF50978">
    <property type="entry name" value="WD40 repeat-like"/>
    <property type="match status" value="1"/>
</dbReference>
<sequence length="791" mass="87539">MLKASSLHVTAKGDLEGSDLGSGSSSSISSLPRVPDSIITPPEDNELRGLEIEDELGDFESQYRRWEGESVGFPKYRYVPKFEDKTNLSKYHHHLYQQTASLQPHVSNHFSLSSHGPSTLPRMGHDRYGPASTAIASPAAGAGKPYDQAAPHYSSKLQNPNYGGYYSHEQFSYSHTPGEMINIKERSFPISNAKLKKSPSRVKSGKRVHFVGLQTVEEDGPIPCNPIDCPEARLALENARLAHSLPLELAPFQSRQVSYASSSKHYPVKISNTDTSPKPNESSGTPTNGYAESIRALPFSDKKKIMRTPCSVYANSEPPLTSYRPRLPLSSLRFAYRQPQQTQYIAEVEGDNTFPSQHHDQSGLVPSIASLGIYSSVSPHPSPNDRFSSVPSWPDLDIGGPQRNVNALEPISDYQSKKPKEIFKKLLGGRQLRAADVGLSPFVSKLEGNQTIRYGNLDTRKEWAFVAISPDSKTIIGVCDHEVFITYSIEIYGTRVLVCGEFEGAPLAIAVSNTHLAILTLTKLQIFDHRIGRKVYEHSSDKSVISENFTSITFANNGLELCAGMTNGKIQFHYIPAENREFNPEDMIFLRGDPMMDINLSSGDYAFTMSFSKNDIKFACGTQKRMLLVYEFRGATGWELRNKFKFNDWEPGTHRRISGAIFCPDDRFLFATTTSGRSSAYMRCIDDNKQPNCSQSVSYALPITKKGVTRSAMSPNGKAIALIDGDGTVYKCEFNAGPVLSDRQEFAKLPGTLIPARACWVSWTDSGDLILLDKKGHIRVFEAVAVGRSPS</sequence>
<feature type="compositionally biased region" description="Polar residues" evidence="1">
    <location>
        <begin position="263"/>
        <end position="290"/>
    </location>
</feature>
<accession>A0AAV9XEL1</accession>
<keyword evidence="3" id="KW-1185">Reference proteome</keyword>
<comment type="caution">
    <text evidence="2">The sequence shown here is derived from an EMBL/GenBank/DDBJ whole genome shotgun (WGS) entry which is preliminary data.</text>
</comment>
<organism evidence="2 3">
    <name type="scientific">Orbilia ellipsospora</name>
    <dbReference type="NCBI Taxonomy" id="2528407"/>
    <lineage>
        <taxon>Eukaryota</taxon>
        <taxon>Fungi</taxon>
        <taxon>Dikarya</taxon>
        <taxon>Ascomycota</taxon>
        <taxon>Pezizomycotina</taxon>
        <taxon>Orbiliomycetes</taxon>
        <taxon>Orbiliales</taxon>
        <taxon>Orbiliaceae</taxon>
        <taxon>Orbilia</taxon>
    </lineage>
</organism>
<dbReference type="InterPro" id="IPR015943">
    <property type="entry name" value="WD40/YVTN_repeat-like_dom_sf"/>
</dbReference>
<dbReference type="Proteomes" id="UP001365542">
    <property type="component" value="Unassembled WGS sequence"/>
</dbReference>
<dbReference type="AlphaFoldDB" id="A0AAV9XEL1"/>
<evidence type="ECO:0000313" key="3">
    <source>
        <dbReference type="Proteomes" id="UP001365542"/>
    </source>
</evidence>